<dbReference type="Pfam" id="PF09704">
    <property type="entry name" value="Cas_Cas5d"/>
    <property type="match status" value="1"/>
</dbReference>
<dbReference type="STRING" id="1852522.SAMN06295960_2144"/>
<keyword evidence="3" id="KW-1185">Reference proteome</keyword>
<dbReference type="InterPro" id="IPR021124">
    <property type="entry name" value="CRISPR-assoc_prot_Cas5"/>
</dbReference>
<sequence>MKALRLKLYQETACYKKPFAFKVAETYPLPPHSTVKGMLHALLEAKELIPMRISIQGRSDALLNDYQTHYFFKKANTNEFALILDGLEMERAYQDITTMPIYSHMLYHVELLIHVHADEAILQEIVKRMECNPTHLSLGRWEDLVRLDEYEIVNIVQAEDDLEDLPYDAYIPEQAIGDTPYFPYQLNWTYRVVQGVRVWDKLRVGYVNAGSHLAAADHLYVDAVGHPVFLP</sequence>
<protein>
    <submittedName>
        <fullName evidence="2">CRISPR-associated protein Cas5t</fullName>
    </submittedName>
</protein>
<dbReference type="RefSeq" id="WP_085494344.1">
    <property type="nucleotide sequence ID" value="NZ_FXAZ01000002.1"/>
</dbReference>
<evidence type="ECO:0000256" key="1">
    <source>
        <dbReference type="ARBA" id="ARBA00023118"/>
    </source>
</evidence>
<dbReference type="GO" id="GO:0043571">
    <property type="term" value="P:maintenance of CRISPR repeat elements"/>
    <property type="evidence" value="ECO:0007669"/>
    <property type="project" value="InterPro"/>
</dbReference>
<name>A0A1X7K6W3_9BACL</name>
<dbReference type="InterPro" id="IPR013422">
    <property type="entry name" value="CRISPR-assoc_prot_Cas5_N"/>
</dbReference>
<dbReference type="Proteomes" id="UP000193834">
    <property type="component" value="Unassembled WGS sequence"/>
</dbReference>
<accession>A0A1X7K6W3</accession>
<keyword evidence="1" id="KW-0051">Antiviral defense</keyword>
<reference evidence="2 3" key="1">
    <citation type="submission" date="2017-04" db="EMBL/GenBank/DDBJ databases">
        <authorList>
            <person name="Afonso C.L."/>
            <person name="Miller P.J."/>
            <person name="Scott M.A."/>
            <person name="Spackman E."/>
            <person name="Goraichik I."/>
            <person name="Dimitrov K.M."/>
            <person name="Suarez D.L."/>
            <person name="Swayne D.E."/>
        </authorList>
    </citation>
    <scope>NUCLEOTIDE SEQUENCE [LARGE SCALE GENOMIC DNA]</scope>
    <source>
        <strain evidence="2 3">11</strain>
    </source>
</reference>
<dbReference type="NCBIfam" id="TIGR01895">
    <property type="entry name" value="cas_Cas5t"/>
    <property type="match status" value="1"/>
</dbReference>
<dbReference type="EMBL" id="FXAZ01000002">
    <property type="protein sequence ID" value="SMG36710.1"/>
    <property type="molecule type" value="Genomic_DNA"/>
</dbReference>
<dbReference type="AlphaFoldDB" id="A0A1X7K6W3"/>
<dbReference type="GO" id="GO:0051607">
    <property type="term" value="P:defense response to virus"/>
    <property type="evidence" value="ECO:0007669"/>
    <property type="project" value="UniProtKB-KW"/>
</dbReference>
<evidence type="ECO:0000313" key="3">
    <source>
        <dbReference type="Proteomes" id="UP000193834"/>
    </source>
</evidence>
<proteinExistence type="predicted"/>
<gene>
    <name evidence="2" type="ORF">SAMN06295960_2144</name>
</gene>
<dbReference type="OrthoDB" id="9782505at2"/>
<organism evidence="2 3">
    <name type="scientific">Paenibacillus aquistagni</name>
    <dbReference type="NCBI Taxonomy" id="1852522"/>
    <lineage>
        <taxon>Bacteria</taxon>
        <taxon>Bacillati</taxon>
        <taxon>Bacillota</taxon>
        <taxon>Bacilli</taxon>
        <taxon>Bacillales</taxon>
        <taxon>Paenibacillaceae</taxon>
        <taxon>Paenibacillus</taxon>
    </lineage>
</organism>
<dbReference type="NCBIfam" id="TIGR02593">
    <property type="entry name" value="CRISPR_cas5"/>
    <property type="match status" value="1"/>
</dbReference>
<evidence type="ECO:0000313" key="2">
    <source>
        <dbReference type="EMBL" id="SMG36710.1"/>
    </source>
</evidence>
<dbReference type="InterPro" id="IPR013337">
    <property type="entry name" value="CRISPR-assoc_prot_Cas5_Tneap"/>
</dbReference>